<evidence type="ECO:0000313" key="2">
    <source>
        <dbReference type="EMBL" id="KDP44669.1"/>
    </source>
</evidence>
<organism evidence="2 3">
    <name type="scientific">Jatropha curcas</name>
    <name type="common">Barbados nut</name>
    <dbReference type="NCBI Taxonomy" id="180498"/>
    <lineage>
        <taxon>Eukaryota</taxon>
        <taxon>Viridiplantae</taxon>
        <taxon>Streptophyta</taxon>
        <taxon>Embryophyta</taxon>
        <taxon>Tracheophyta</taxon>
        <taxon>Spermatophyta</taxon>
        <taxon>Magnoliopsida</taxon>
        <taxon>eudicotyledons</taxon>
        <taxon>Gunneridae</taxon>
        <taxon>Pentapetalae</taxon>
        <taxon>rosids</taxon>
        <taxon>fabids</taxon>
        <taxon>Malpighiales</taxon>
        <taxon>Euphorbiaceae</taxon>
        <taxon>Crotonoideae</taxon>
        <taxon>Jatropheae</taxon>
        <taxon>Jatropha</taxon>
    </lineage>
</organism>
<keyword evidence="3" id="KW-1185">Reference proteome</keyword>
<dbReference type="EMBL" id="KK914243">
    <property type="protein sequence ID" value="KDP44669.1"/>
    <property type="molecule type" value="Genomic_DNA"/>
</dbReference>
<feature type="region of interest" description="Disordered" evidence="1">
    <location>
        <begin position="165"/>
        <end position="195"/>
    </location>
</feature>
<name>A0A067LK39_JATCU</name>
<feature type="region of interest" description="Disordered" evidence="1">
    <location>
        <begin position="229"/>
        <end position="269"/>
    </location>
</feature>
<protein>
    <submittedName>
        <fullName evidence="2">Uncharacterized protein</fullName>
    </submittedName>
</protein>
<gene>
    <name evidence="2" type="ORF">JCGZ_20236</name>
</gene>
<proteinExistence type="predicted"/>
<dbReference type="Proteomes" id="UP000027138">
    <property type="component" value="Unassembled WGS sequence"/>
</dbReference>
<feature type="compositionally biased region" description="Low complexity" evidence="1">
    <location>
        <begin position="260"/>
        <end position="269"/>
    </location>
</feature>
<evidence type="ECO:0000313" key="3">
    <source>
        <dbReference type="Proteomes" id="UP000027138"/>
    </source>
</evidence>
<accession>A0A067LK39</accession>
<evidence type="ECO:0000256" key="1">
    <source>
        <dbReference type="SAM" id="MobiDB-lite"/>
    </source>
</evidence>
<reference evidence="2 3" key="1">
    <citation type="journal article" date="2014" name="PLoS ONE">
        <title>Global Analysis of Gene Expression Profiles in Physic Nut (Jatropha curcas L.) Seedlings Exposed to Salt Stress.</title>
        <authorList>
            <person name="Zhang L."/>
            <person name="Zhang C."/>
            <person name="Wu P."/>
            <person name="Chen Y."/>
            <person name="Li M."/>
            <person name="Jiang H."/>
            <person name="Wu G."/>
        </authorList>
    </citation>
    <scope>NUCLEOTIDE SEQUENCE [LARGE SCALE GENOMIC DNA]</scope>
    <source>
        <strain evidence="3">cv. GZQX0401</strain>
        <tissue evidence="2">Young leaves</tissue>
    </source>
</reference>
<dbReference type="AlphaFoldDB" id="A0A067LK39"/>
<feature type="compositionally biased region" description="Acidic residues" evidence="1">
    <location>
        <begin position="239"/>
        <end position="248"/>
    </location>
</feature>
<sequence length="269" mass="28986">MSQISEIAASAYTLEMETLGALPDISTFDGEPVPVSRNPLTPGTQPLQLLPSPGTEFLVRYETSQMHGFQSELRDATVEMRGASVFRTLDFEQLRGAAVEWRGASTEVRDAAVLQGREDPDQTGCLEGVADGGPTCCSGIQSRGEGLGFILHHLIPVAMHLPESGRPSGAGMSEGFEPGRVLRLGHTSGDSPAESRRIPRYLAHCHHTYASGEDPEYWRSFLNNRELSDAEVEGIPLDSSEEDEDGSSSDDAPLSPPPQAAAGLSRRQR</sequence>